<accession>A0A1M6IVV8</accession>
<gene>
    <name evidence="2" type="ORF">SAMN04488012_108129</name>
</gene>
<evidence type="ECO:0000256" key="1">
    <source>
        <dbReference type="SAM" id="MobiDB-lite"/>
    </source>
</evidence>
<keyword evidence="3" id="KW-1185">Reference proteome</keyword>
<feature type="region of interest" description="Disordered" evidence="1">
    <location>
        <begin position="64"/>
        <end position="83"/>
    </location>
</feature>
<dbReference type="RefSeq" id="WP_073129088.1">
    <property type="nucleotide sequence ID" value="NZ_FQZA01000008.1"/>
</dbReference>
<evidence type="ECO:0000313" key="2">
    <source>
        <dbReference type="EMBL" id="SHJ38605.1"/>
    </source>
</evidence>
<sequence length="94" mass="10033">MLSVDTPPDIAMFRLAGLRQAARREARRLEAAAGSRSEYYADPAPAPVAAGPVRRLALTRVPSLPLPPPAQGARTANYAPVTGAPRERQLDALF</sequence>
<dbReference type="STRING" id="313368.SAMN04488012_108129"/>
<evidence type="ECO:0000313" key="3">
    <source>
        <dbReference type="Proteomes" id="UP000184040"/>
    </source>
</evidence>
<dbReference type="EMBL" id="FQZA01000008">
    <property type="protein sequence ID" value="SHJ38605.1"/>
    <property type="molecule type" value="Genomic_DNA"/>
</dbReference>
<proteinExistence type="predicted"/>
<reference evidence="2 3" key="1">
    <citation type="submission" date="2016-11" db="EMBL/GenBank/DDBJ databases">
        <authorList>
            <person name="Jaros S."/>
            <person name="Januszkiewicz K."/>
            <person name="Wedrychowicz H."/>
        </authorList>
    </citation>
    <scope>NUCLEOTIDE SEQUENCE [LARGE SCALE GENOMIC DNA]</scope>
    <source>
        <strain evidence="2 3">DSM 26892</strain>
    </source>
</reference>
<dbReference type="Proteomes" id="UP000184040">
    <property type="component" value="Unassembled WGS sequence"/>
</dbReference>
<name>A0A1M6IVV8_9RHOB</name>
<organism evidence="2 3">
    <name type="scientific">Palleronia salina</name>
    <dbReference type="NCBI Taxonomy" id="313368"/>
    <lineage>
        <taxon>Bacteria</taxon>
        <taxon>Pseudomonadati</taxon>
        <taxon>Pseudomonadota</taxon>
        <taxon>Alphaproteobacteria</taxon>
        <taxon>Rhodobacterales</taxon>
        <taxon>Roseobacteraceae</taxon>
        <taxon>Palleronia</taxon>
    </lineage>
</organism>
<dbReference type="AlphaFoldDB" id="A0A1M6IVV8"/>
<protein>
    <submittedName>
        <fullName evidence="2">Uncharacterized protein</fullName>
    </submittedName>
</protein>